<evidence type="ECO:0000259" key="1">
    <source>
        <dbReference type="Pfam" id="PF20150"/>
    </source>
</evidence>
<dbReference type="PANTHER" id="PTHR35910:SF1">
    <property type="entry name" value="2EXR DOMAIN-CONTAINING PROTEIN"/>
    <property type="match status" value="1"/>
</dbReference>
<evidence type="ECO:0000313" key="2">
    <source>
        <dbReference type="EMBL" id="KAK4154272.1"/>
    </source>
</evidence>
<dbReference type="EMBL" id="MU856916">
    <property type="protein sequence ID" value="KAK4154272.1"/>
    <property type="molecule type" value="Genomic_DNA"/>
</dbReference>
<comment type="caution">
    <text evidence="2">The sequence shown here is derived from an EMBL/GenBank/DDBJ whole genome shotgun (WGS) entry which is preliminary data.</text>
</comment>
<evidence type="ECO:0000313" key="3">
    <source>
        <dbReference type="Proteomes" id="UP001302745"/>
    </source>
</evidence>
<dbReference type="Pfam" id="PF20150">
    <property type="entry name" value="2EXR"/>
    <property type="match status" value="1"/>
</dbReference>
<keyword evidence="3" id="KW-1185">Reference proteome</keyword>
<accession>A0AAN6VN83</accession>
<dbReference type="AlphaFoldDB" id="A0AAN6VN83"/>
<gene>
    <name evidence="2" type="ORF">C8A00DRAFT_42931</name>
</gene>
<reference evidence="2" key="1">
    <citation type="journal article" date="2023" name="Mol. Phylogenet. Evol.">
        <title>Genome-scale phylogeny and comparative genomics of the fungal order Sordariales.</title>
        <authorList>
            <person name="Hensen N."/>
            <person name="Bonometti L."/>
            <person name="Westerberg I."/>
            <person name="Brannstrom I.O."/>
            <person name="Guillou S."/>
            <person name="Cros-Aarteil S."/>
            <person name="Calhoun S."/>
            <person name="Haridas S."/>
            <person name="Kuo A."/>
            <person name="Mondo S."/>
            <person name="Pangilinan J."/>
            <person name="Riley R."/>
            <person name="LaButti K."/>
            <person name="Andreopoulos B."/>
            <person name="Lipzen A."/>
            <person name="Chen C."/>
            <person name="Yan M."/>
            <person name="Daum C."/>
            <person name="Ng V."/>
            <person name="Clum A."/>
            <person name="Steindorff A."/>
            <person name="Ohm R.A."/>
            <person name="Martin F."/>
            <person name="Silar P."/>
            <person name="Natvig D.O."/>
            <person name="Lalanne C."/>
            <person name="Gautier V."/>
            <person name="Ament-Velasquez S.L."/>
            <person name="Kruys A."/>
            <person name="Hutchinson M.I."/>
            <person name="Powell A.J."/>
            <person name="Barry K."/>
            <person name="Miller A.N."/>
            <person name="Grigoriev I.V."/>
            <person name="Debuchy R."/>
            <person name="Gladieux P."/>
            <person name="Hiltunen Thoren M."/>
            <person name="Johannesson H."/>
        </authorList>
    </citation>
    <scope>NUCLEOTIDE SEQUENCE</scope>
    <source>
        <strain evidence="2">CBS 538.74</strain>
    </source>
</reference>
<feature type="domain" description="2EXR" evidence="1">
    <location>
        <begin position="4"/>
        <end position="103"/>
    </location>
</feature>
<dbReference type="PANTHER" id="PTHR35910">
    <property type="entry name" value="2EXR DOMAIN-CONTAINING PROTEIN"/>
    <property type="match status" value="1"/>
</dbReference>
<name>A0AAN6VN83_9PEZI</name>
<organism evidence="2 3">
    <name type="scientific">Chaetomidium leptoderma</name>
    <dbReference type="NCBI Taxonomy" id="669021"/>
    <lineage>
        <taxon>Eukaryota</taxon>
        <taxon>Fungi</taxon>
        <taxon>Dikarya</taxon>
        <taxon>Ascomycota</taxon>
        <taxon>Pezizomycotina</taxon>
        <taxon>Sordariomycetes</taxon>
        <taxon>Sordariomycetidae</taxon>
        <taxon>Sordariales</taxon>
        <taxon>Chaetomiaceae</taxon>
        <taxon>Chaetomidium</taxon>
    </lineage>
</organism>
<dbReference type="InterPro" id="IPR045518">
    <property type="entry name" value="2EXR"/>
</dbReference>
<sequence length="163" mass="19123">MTTFHPFPRLPFELRARVWELTVVPRTVRVRIRKVTTFVPGRVLSEHDRKRLRFSRLVSSTPVPATLQACREARSLGLYQQAFSELAPFERRYVWLNLDIDMISIETCRFRAFKPVAHLIKRLKFERAIGNNNFFYYEAEELHSFPNAKEIHVVCADADGIES</sequence>
<proteinExistence type="predicted"/>
<dbReference type="Proteomes" id="UP001302745">
    <property type="component" value="Unassembled WGS sequence"/>
</dbReference>
<protein>
    <recommendedName>
        <fullName evidence="1">2EXR domain-containing protein</fullName>
    </recommendedName>
</protein>
<reference evidence="2" key="2">
    <citation type="submission" date="2023-05" db="EMBL/GenBank/DDBJ databases">
        <authorList>
            <consortium name="Lawrence Berkeley National Laboratory"/>
            <person name="Steindorff A."/>
            <person name="Hensen N."/>
            <person name="Bonometti L."/>
            <person name="Westerberg I."/>
            <person name="Brannstrom I.O."/>
            <person name="Guillou S."/>
            <person name="Cros-Aarteil S."/>
            <person name="Calhoun S."/>
            <person name="Haridas S."/>
            <person name="Kuo A."/>
            <person name="Mondo S."/>
            <person name="Pangilinan J."/>
            <person name="Riley R."/>
            <person name="Labutti K."/>
            <person name="Andreopoulos B."/>
            <person name="Lipzen A."/>
            <person name="Chen C."/>
            <person name="Yanf M."/>
            <person name="Daum C."/>
            <person name="Ng V."/>
            <person name="Clum A."/>
            <person name="Ohm R."/>
            <person name="Martin F."/>
            <person name="Silar P."/>
            <person name="Natvig D."/>
            <person name="Lalanne C."/>
            <person name="Gautier V."/>
            <person name="Ament-Velasquez S.L."/>
            <person name="Kruys A."/>
            <person name="Hutchinson M.I."/>
            <person name="Powell A.J."/>
            <person name="Barry K."/>
            <person name="Miller A.N."/>
            <person name="Grigoriev I.V."/>
            <person name="Debuchy R."/>
            <person name="Gladieux P."/>
            <person name="Thoren M.H."/>
            <person name="Johannesson H."/>
        </authorList>
    </citation>
    <scope>NUCLEOTIDE SEQUENCE</scope>
    <source>
        <strain evidence="2">CBS 538.74</strain>
    </source>
</reference>